<evidence type="ECO:0008006" key="5">
    <source>
        <dbReference type="Google" id="ProtNLM"/>
    </source>
</evidence>
<sequence>MPTQRTYSQEDLPWEPIRKPPRFSPYLRAKVYLFYCAIMAIAVGLLWLARRCGDSVDLSTLQVENDTTQLFANPCPNLDTPTITYRWLNINHLTYRQLVALGLQPALAARATIGRADTFGSLREFWRTAWYDSTFTARYRGRLYVPKPKTVRALTDVSYRQEYHHQKRATSPKPQALFSFNPNTISKDSLVLLGFSPKQAQSILNYRSKGGSFRKVEDFKKLYVVDSACYKRLVPYIQLDKTRNVTRKRVEPEDNPQQPNASLNHSEPANSKPKSQNRWHPFPFNPNTIPKDSLVLLGFSPKQAQTILNYRSKGGTFRKVEDFKKLYVVDSLCYESLKAFIRLE</sequence>
<feature type="region of interest" description="Disordered" evidence="1">
    <location>
        <begin position="245"/>
        <end position="283"/>
    </location>
</feature>
<dbReference type="Pfam" id="PF12836">
    <property type="entry name" value="HHH_3"/>
    <property type="match status" value="2"/>
</dbReference>
<keyword evidence="2" id="KW-1133">Transmembrane helix</keyword>
<comment type="caution">
    <text evidence="3">The sequence shown here is derived from an EMBL/GenBank/DDBJ whole genome shotgun (WGS) entry which is preliminary data.</text>
</comment>
<dbReference type="PATRIC" id="fig|1702214.3.peg.455"/>
<dbReference type="PANTHER" id="PTHR21180:SF32">
    <property type="entry name" value="ENDONUCLEASE_EXONUCLEASE_PHOSPHATASE FAMILY DOMAIN-CONTAINING PROTEIN 1"/>
    <property type="match status" value="1"/>
</dbReference>
<keyword evidence="2" id="KW-0472">Membrane</keyword>
<dbReference type="EMBL" id="LIIK01000062">
    <property type="protein sequence ID" value="KQM08164.1"/>
    <property type="molecule type" value="Genomic_DNA"/>
</dbReference>
<keyword evidence="4" id="KW-1185">Reference proteome</keyword>
<dbReference type="Gene3D" id="1.10.150.280">
    <property type="entry name" value="AF1531-like domain"/>
    <property type="match status" value="2"/>
</dbReference>
<protein>
    <recommendedName>
        <fullName evidence="5">Helix-hairpin-helix domain-containing protein</fullName>
    </recommendedName>
</protein>
<accession>A0A0Q4B610</accession>
<feature type="transmembrane region" description="Helical" evidence="2">
    <location>
        <begin position="31"/>
        <end position="49"/>
    </location>
</feature>
<evidence type="ECO:0000313" key="3">
    <source>
        <dbReference type="EMBL" id="KQM08164.1"/>
    </source>
</evidence>
<dbReference type="SUPFAM" id="SSF47781">
    <property type="entry name" value="RuvA domain 2-like"/>
    <property type="match status" value="2"/>
</dbReference>
<dbReference type="InterPro" id="IPR010994">
    <property type="entry name" value="RuvA_2-like"/>
</dbReference>
<dbReference type="STRING" id="1702214.AL399_08865"/>
<name>A0A0Q4B610_9BACT</name>
<keyword evidence="2" id="KW-0812">Transmembrane</keyword>
<evidence type="ECO:0000256" key="2">
    <source>
        <dbReference type="SAM" id="Phobius"/>
    </source>
</evidence>
<dbReference type="Proteomes" id="UP000054172">
    <property type="component" value="Unassembled WGS sequence"/>
</dbReference>
<evidence type="ECO:0000313" key="4">
    <source>
        <dbReference type="Proteomes" id="UP000054172"/>
    </source>
</evidence>
<dbReference type="PANTHER" id="PTHR21180">
    <property type="entry name" value="ENDONUCLEASE/EXONUCLEASE/PHOSPHATASE FAMILY DOMAIN-CONTAINING PROTEIN 1"/>
    <property type="match status" value="1"/>
</dbReference>
<feature type="compositionally biased region" description="Polar residues" evidence="1">
    <location>
        <begin position="255"/>
        <end position="278"/>
    </location>
</feature>
<proteinExistence type="predicted"/>
<dbReference type="AlphaFoldDB" id="A0A0Q4B610"/>
<organism evidence="3 4">
    <name type="scientific">Candidatus [Bacteroides] periocalifornicus</name>
    <dbReference type="NCBI Taxonomy" id="1702214"/>
    <lineage>
        <taxon>Bacteria</taxon>
        <taxon>Pseudomonadati</taxon>
        <taxon>Bacteroidota</taxon>
    </lineage>
</organism>
<gene>
    <name evidence="3" type="ORF">AL399_08865</name>
</gene>
<evidence type="ECO:0000256" key="1">
    <source>
        <dbReference type="SAM" id="MobiDB-lite"/>
    </source>
</evidence>
<dbReference type="InterPro" id="IPR051675">
    <property type="entry name" value="Endo/Exo/Phosphatase_dom_1"/>
</dbReference>
<reference evidence="3" key="1">
    <citation type="submission" date="2015-08" db="EMBL/GenBank/DDBJ databases">
        <title>Candidatus Bacteriodes Periocalifornicus.</title>
        <authorList>
            <person name="McLean J.S."/>
            <person name="Kelley S."/>
        </authorList>
    </citation>
    <scope>NUCLEOTIDE SEQUENCE [LARGE SCALE GENOMIC DNA]</scope>
    <source>
        <strain evidence="3">12B</strain>
    </source>
</reference>